<feature type="chain" id="PRO_5016108731" description="Outer membrane protein beta-barrel domain-containing protein" evidence="1">
    <location>
        <begin position="19"/>
        <end position="202"/>
    </location>
</feature>
<organism evidence="2 3">
    <name type="scientific">Archangium gephyra</name>
    <dbReference type="NCBI Taxonomy" id="48"/>
    <lineage>
        <taxon>Bacteria</taxon>
        <taxon>Pseudomonadati</taxon>
        <taxon>Myxococcota</taxon>
        <taxon>Myxococcia</taxon>
        <taxon>Myxococcales</taxon>
        <taxon>Cystobacterineae</taxon>
        <taxon>Archangiaceae</taxon>
        <taxon>Archangium</taxon>
    </lineage>
</organism>
<sequence>MRKLALLVGFVVSSAAFAATPPAGVPLEVRRGFFTETGLGGAFTVGGANGYSNFQLYLQLGAGYQLTINDNKGLIPIGLHVGFGSNAQNCWGDVNTSDACVQADNFTMTFINATAGYLHRFGDGYITSRLYGGGKIVGGVSLLDPAPIANGGLVYPNAGIVGALEFASMVDHFSAGLDIGYRLIIGPNINALSFAVRVQYTF</sequence>
<evidence type="ECO:0000313" key="2">
    <source>
        <dbReference type="EMBL" id="PZR17698.1"/>
    </source>
</evidence>
<protein>
    <recommendedName>
        <fullName evidence="4">Outer membrane protein beta-barrel domain-containing protein</fullName>
    </recommendedName>
</protein>
<gene>
    <name evidence="2" type="ORF">DI536_03195</name>
</gene>
<comment type="caution">
    <text evidence="2">The sequence shown here is derived from an EMBL/GenBank/DDBJ whole genome shotgun (WGS) entry which is preliminary data.</text>
</comment>
<feature type="signal peptide" evidence="1">
    <location>
        <begin position="1"/>
        <end position="18"/>
    </location>
</feature>
<dbReference type="NCBIfam" id="NF033755">
    <property type="entry name" value="gliding_CglE"/>
    <property type="match status" value="1"/>
</dbReference>
<reference evidence="2 3" key="1">
    <citation type="submission" date="2017-08" db="EMBL/GenBank/DDBJ databases">
        <title>Infants hospitalized years apart are colonized by the same room-sourced microbial strains.</title>
        <authorList>
            <person name="Brooks B."/>
            <person name="Olm M.R."/>
            <person name="Firek B.A."/>
            <person name="Baker R."/>
            <person name="Thomas B.C."/>
            <person name="Morowitz M.J."/>
            <person name="Banfield J.F."/>
        </authorList>
    </citation>
    <scope>NUCLEOTIDE SEQUENCE [LARGE SCALE GENOMIC DNA]</scope>
    <source>
        <strain evidence="2">S2_003_000_R2_14</strain>
    </source>
</reference>
<evidence type="ECO:0008006" key="4">
    <source>
        <dbReference type="Google" id="ProtNLM"/>
    </source>
</evidence>
<proteinExistence type="predicted"/>
<name>A0A2W5V8G7_9BACT</name>
<evidence type="ECO:0000256" key="1">
    <source>
        <dbReference type="SAM" id="SignalP"/>
    </source>
</evidence>
<evidence type="ECO:0000313" key="3">
    <source>
        <dbReference type="Proteomes" id="UP000249061"/>
    </source>
</evidence>
<dbReference type="EMBL" id="QFQP01000002">
    <property type="protein sequence ID" value="PZR17698.1"/>
    <property type="molecule type" value="Genomic_DNA"/>
</dbReference>
<keyword evidence="1" id="KW-0732">Signal</keyword>
<dbReference type="Proteomes" id="UP000249061">
    <property type="component" value="Unassembled WGS sequence"/>
</dbReference>
<dbReference type="AlphaFoldDB" id="A0A2W5V8G7"/>
<accession>A0A2W5V8G7</accession>